<dbReference type="InterPro" id="IPR016454">
    <property type="entry name" value="Cysteine_dSase"/>
</dbReference>
<comment type="function">
    <text evidence="2">Catalyzes the removal of elemental sulfur and selenium atoms from L-cysteine, L-cystine, L-selenocysteine, and L-selenocystine to produce L-alanine.</text>
</comment>
<evidence type="ECO:0000259" key="9">
    <source>
        <dbReference type="Pfam" id="PF00266"/>
    </source>
</evidence>
<dbReference type="InterPro" id="IPR000192">
    <property type="entry name" value="Aminotrans_V_dom"/>
</dbReference>
<comment type="similarity">
    <text evidence="3">Belongs to the class-V pyridoxal-phosphate-dependent aminotransferase family. Csd subfamily.</text>
</comment>
<evidence type="ECO:0000256" key="6">
    <source>
        <dbReference type="ARBA" id="ARBA00022679"/>
    </source>
</evidence>
<sequence>MSFDPETIRSEFPILAAEVNGRPLVYLDNAATTQKPRQVLDASRNYYESLNSNIHRGTHHLARAATEAHEKARETVARHLNAASPDEIIFTSGTTDGVNLVANILTASVAAGDEILISALEHHSNIVPWQMLCERTGAVLKVIPCDDHGVLDQNAFRSLLGERTRILAITWVSNAFGTVNPVAEMTAAAKAADAKVLIDAAQAIPHLAIDVQALGADFLVFSGHKVYAPTGIGVLWGKREVLDSLPPWRGGGEMIKEVTFEKTTYNDLPFKYEAGTPNIEGAIGLAAALDFVNGLGIDEIHRHEDHLVRLAAELLSEVEGIRLYGPDGRAGALSFALEGVHHYDLGTLIDQMGVAVRTGHHCCQPLMARFGITGTTRASFACYNTPSEVETLASSVRKAATMLR</sequence>
<feature type="domain" description="Aminotransferase class V" evidence="9">
    <location>
        <begin position="25"/>
        <end position="392"/>
    </location>
</feature>
<evidence type="ECO:0000256" key="5">
    <source>
        <dbReference type="ARBA" id="ARBA00021850"/>
    </source>
</evidence>
<keyword evidence="11" id="KW-1185">Reference proteome</keyword>
<dbReference type="Pfam" id="PF00266">
    <property type="entry name" value="Aminotran_5"/>
    <property type="match status" value="1"/>
</dbReference>
<dbReference type="CDD" id="cd06453">
    <property type="entry name" value="SufS_like"/>
    <property type="match status" value="1"/>
</dbReference>
<dbReference type="InterPro" id="IPR010970">
    <property type="entry name" value="Cys_dSase_SufS"/>
</dbReference>
<proteinExistence type="inferred from homology"/>
<evidence type="ECO:0000313" key="11">
    <source>
        <dbReference type="Proteomes" id="UP001374893"/>
    </source>
</evidence>
<organism evidence="10 11">
    <name type="scientific">Haloferula helveola</name>
    <dbReference type="NCBI Taxonomy" id="490095"/>
    <lineage>
        <taxon>Bacteria</taxon>
        <taxon>Pseudomonadati</taxon>
        <taxon>Verrucomicrobiota</taxon>
        <taxon>Verrucomicrobiia</taxon>
        <taxon>Verrucomicrobiales</taxon>
        <taxon>Verrucomicrobiaceae</taxon>
        <taxon>Haloferula</taxon>
    </lineage>
</organism>
<gene>
    <name evidence="10" type="ORF">HAHE_23920</name>
</gene>
<dbReference type="Proteomes" id="UP001374893">
    <property type="component" value="Chromosome"/>
</dbReference>
<dbReference type="SUPFAM" id="SSF53383">
    <property type="entry name" value="PLP-dependent transferases"/>
    <property type="match status" value="1"/>
</dbReference>
<dbReference type="PANTHER" id="PTHR43586">
    <property type="entry name" value="CYSTEINE DESULFURASE"/>
    <property type="match status" value="1"/>
</dbReference>
<dbReference type="EMBL" id="AP024702">
    <property type="protein sequence ID" value="BCX48484.1"/>
    <property type="molecule type" value="Genomic_DNA"/>
</dbReference>
<dbReference type="InterPro" id="IPR015421">
    <property type="entry name" value="PyrdxlP-dep_Trfase_major"/>
</dbReference>
<evidence type="ECO:0000256" key="3">
    <source>
        <dbReference type="ARBA" id="ARBA00010447"/>
    </source>
</evidence>
<evidence type="ECO:0000313" key="10">
    <source>
        <dbReference type="EMBL" id="BCX48484.1"/>
    </source>
</evidence>
<dbReference type="EC" id="2.8.1.7" evidence="4"/>
<keyword evidence="6" id="KW-0808">Transferase</keyword>
<dbReference type="RefSeq" id="WP_338684740.1">
    <property type="nucleotide sequence ID" value="NZ_AP024702.1"/>
</dbReference>
<dbReference type="Gene3D" id="3.40.640.10">
    <property type="entry name" value="Type I PLP-dependent aspartate aminotransferase-like (Major domain)"/>
    <property type="match status" value="1"/>
</dbReference>
<dbReference type="InterPro" id="IPR015422">
    <property type="entry name" value="PyrdxlP-dep_Trfase_small"/>
</dbReference>
<reference evidence="10 11" key="1">
    <citation type="submission" date="2021-06" db="EMBL/GenBank/DDBJ databases">
        <title>Complete genome of Haloferula helveola possessing various polysaccharide degrading enzymes.</title>
        <authorList>
            <person name="Takami H."/>
            <person name="Huang C."/>
            <person name="Hamasaki K."/>
        </authorList>
    </citation>
    <scope>NUCLEOTIDE SEQUENCE [LARGE SCALE GENOMIC DNA]</scope>
    <source>
        <strain evidence="10 11">CN-1</strain>
    </source>
</reference>
<evidence type="ECO:0000256" key="4">
    <source>
        <dbReference type="ARBA" id="ARBA00012239"/>
    </source>
</evidence>
<evidence type="ECO:0000256" key="8">
    <source>
        <dbReference type="ARBA" id="ARBA00050776"/>
    </source>
</evidence>
<accession>A0ABN6H4A6</accession>
<dbReference type="NCBIfam" id="TIGR01979">
    <property type="entry name" value="sufS"/>
    <property type="match status" value="1"/>
</dbReference>
<protein>
    <recommendedName>
        <fullName evidence="5">Probable cysteine desulfurase</fullName>
        <ecNumber evidence="4">2.8.1.7</ecNumber>
    </recommendedName>
</protein>
<evidence type="ECO:0000256" key="7">
    <source>
        <dbReference type="ARBA" id="ARBA00022898"/>
    </source>
</evidence>
<dbReference type="Gene3D" id="3.90.1150.10">
    <property type="entry name" value="Aspartate Aminotransferase, domain 1"/>
    <property type="match status" value="1"/>
</dbReference>
<dbReference type="PANTHER" id="PTHR43586:SF8">
    <property type="entry name" value="CYSTEINE DESULFURASE 1, CHLOROPLASTIC"/>
    <property type="match status" value="1"/>
</dbReference>
<keyword evidence="7" id="KW-0663">Pyridoxal phosphate</keyword>
<evidence type="ECO:0000256" key="1">
    <source>
        <dbReference type="ARBA" id="ARBA00001933"/>
    </source>
</evidence>
<evidence type="ECO:0000256" key="2">
    <source>
        <dbReference type="ARBA" id="ARBA00002824"/>
    </source>
</evidence>
<dbReference type="PIRSF" id="PIRSF005572">
    <property type="entry name" value="NifS"/>
    <property type="match status" value="1"/>
</dbReference>
<comment type="catalytic activity">
    <reaction evidence="8">
        <text>(sulfur carrier)-H + L-cysteine = (sulfur carrier)-SH + L-alanine</text>
        <dbReference type="Rhea" id="RHEA:43892"/>
        <dbReference type="Rhea" id="RHEA-COMP:14737"/>
        <dbReference type="Rhea" id="RHEA-COMP:14739"/>
        <dbReference type="ChEBI" id="CHEBI:29917"/>
        <dbReference type="ChEBI" id="CHEBI:35235"/>
        <dbReference type="ChEBI" id="CHEBI:57972"/>
        <dbReference type="ChEBI" id="CHEBI:64428"/>
        <dbReference type="EC" id="2.8.1.7"/>
    </reaction>
</comment>
<comment type="cofactor">
    <cofactor evidence="1">
        <name>pyridoxal 5'-phosphate</name>
        <dbReference type="ChEBI" id="CHEBI:597326"/>
    </cofactor>
</comment>
<name>A0ABN6H4A6_9BACT</name>
<dbReference type="InterPro" id="IPR015424">
    <property type="entry name" value="PyrdxlP-dep_Trfase"/>
</dbReference>